<feature type="transmembrane region" description="Helical" evidence="5">
    <location>
        <begin position="42"/>
        <end position="68"/>
    </location>
</feature>
<reference evidence="6 7" key="1">
    <citation type="submission" date="2015-11" db="EMBL/GenBank/DDBJ databases">
        <title>Genomic analysis of 38 Legionella species identifies large and diverse effector repertoires.</title>
        <authorList>
            <person name="Burstein D."/>
            <person name="Amaro F."/>
            <person name="Zusman T."/>
            <person name="Lifshitz Z."/>
            <person name="Cohen O."/>
            <person name="Gilbert J.A."/>
            <person name="Pupko T."/>
            <person name="Shuman H.A."/>
            <person name="Segal G."/>
        </authorList>
    </citation>
    <scope>NUCLEOTIDE SEQUENCE [LARGE SCALE GENOMIC DNA]</scope>
    <source>
        <strain evidence="6 7">ATCC 49505</strain>
    </source>
</reference>
<accession>A0A0W0VP16</accession>
<dbReference type="GO" id="GO:0030026">
    <property type="term" value="P:intracellular manganese ion homeostasis"/>
    <property type="evidence" value="ECO:0007669"/>
    <property type="project" value="InterPro"/>
</dbReference>
<dbReference type="AlphaFoldDB" id="A0A0W0VP16"/>
<dbReference type="PATRIC" id="fig|45068.5.peg.1066"/>
<keyword evidence="4 5" id="KW-0472">Membrane</keyword>
<keyword evidence="7" id="KW-1185">Reference proteome</keyword>
<evidence type="ECO:0000256" key="2">
    <source>
        <dbReference type="ARBA" id="ARBA00022692"/>
    </source>
</evidence>
<keyword evidence="2 5" id="KW-0812">Transmembrane</keyword>
<dbReference type="EMBL" id="LNYK01000014">
    <property type="protein sequence ID" value="KTD21820.1"/>
    <property type="molecule type" value="Genomic_DNA"/>
</dbReference>
<evidence type="ECO:0000256" key="5">
    <source>
        <dbReference type="SAM" id="Phobius"/>
    </source>
</evidence>
<evidence type="ECO:0000256" key="3">
    <source>
        <dbReference type="ARBA" id="ARBA00022989"/>
    </source>
</evidence>
<dbReference type="Pfam" id="PF01988">
    <property type="entry name" value="VIT1"/>
    <property type="match status" value="1"/>
</dbReference>
<comment type="caution">
    <text evidence="6">The sequence shown here is derived from an EMBL/GenBank/DDBJ whole genome shotgun (WGS) entry which is preliminary data.</text>
</comment>
<dbReference type="PANTHER" id="PTHR31851">
    <property type="entry name" value="FE(2+)/MN(2+) TRANSPORTER PCL1"/>
    <property type="match status" value="1"/>
</dbReference>
<dbReference type="CDD" id="cd02434">
    <property type="entry name" value="Nodulin-21_like_3"/>
    <property type="match status" value="1"/>
</dbReference>
<gene>
    <name evidence="6" type="ORF">Llon_0985</name>
</gene>
<evidence type="ECO:0000256" key="4">
    <source>
        <dbReference type="ARBA" id="ARBA00023136"/>
    </source>
</evidence>
<dbReference type="RefSeq" id="WP_058528975.1">
    <property type="nucleotide sequence ID" value="NZ_CAAAHZ010000006.1"/>
</dbReference>
<dbReference type="InterPro" id="IPR008217">
    <property type="entry name" value="Ccc1_fam"/>
</dbReference>
<proteinExistence type="predicted"/>
<evidence type="ECO:0000313" key="6">
    <source>
        <dbReference type="EMBL" id="KTD21820.1"/>
    </source>
</evidence>
<feature type="transmembrane region" description="Helical" evidence="5">
    <location>
        <begin position="186"/>
        <end position="207"/>
    </location>
</feature>
<feature type="transmembrane region" description="Helical" evidence="5">
    <location>
        <begin position="159"/>
        <end position="180"/>
    </location>
</feature>
<comment type="subcellular location">
    <subcellularLocation>
        <location evidence="1">Endomembrane system</location>
        <topology evidence="1">Multi-pass membrane protein</topology>
    </subcellularLocation>
</comment>
<evidence type="ECO:0000313" key="7">
    <source>
        <dbReference type="Proteomes" id="UP000054997"/>
    </source>
</evidence>
<dbReference type="STRING" id="45068.Llon_0985"/>
<dbReference type="GO" id="GO:0005384">
    <property type="term" value="F:manganese ion transmembrane transporter activity"/>
    <property type="evidence" value="ECO:0007669"/>
    <property type="project" value="InterPro"/>
</dbReference>
<evidence type="ECO:0000256" key="1">
    <source>
        <dbReference type="ARBA" id="ARBA00004127"/>
    </source>
</evidence>
<keyword evidence="3 5" id="KW-1133">Transmembrane helix</keyword>
<dbReference type="Proteomes" id="UP000054997">
    <property type="component" value="Unassembled WGS sequence"/>
</dbReference>
<dbReference type="OrthoDB" id="5506246at2"/>
<organism evidence="6 7">
    <name type="scientific">Legionella londiniensis</name>
    <dbReference type="NCBI Taxonomy" id="45068"/>
    <lineage>
        <taxon>Bacteria</taxon>
        <taxon>Pseudomonadati</taxon>
        <taxon>Pseudomonadota</taxon>
        <taxon>Gammaproteobacteria</taxon>
        <taxon>Legionellales</taxon>
        <taxon>Legionellaceae</taxon>
        <taxon>Legionella</taxon>
    </lineage>
</organism>
<protein>
    <submittedName>
        <fullName evidence="6">Integral membrane protein</fullName>
    </submittedName>
</protein>
<name>A0A0W0VP16_9GAMM</name>
<feature type="transmembrane region" description="Helical" evidence="5">
    <location>
        <begin position="219"/>
        <end position="241"/>
    </location>
</feature>
<dbReference type="GO" id="GO:0012505">
    <property type="term" value="C:endomembrane system"/>
    <property type="evidence" value="ECO:0007669"/>
    <property type="project" value="UniProtKB-SubCell"/>
</dbReference>
<sequence length="242" mass="27174">MDNQLEHSHNKKDIKERIASPHQQNYLRDWIYGGIDGAVTTFAIVSGVVGGHLSALVILILGFANLFADGFSMAVSNYIGTKSEEDQYYKYKSIEAKHIDLAPEGEKAEIREIFKQKGLSGTLLDLVVDEITSNKTLWIKTMLQEEYGLPQTPRNPVKAGMYTFFAFLLFGLIPLVPYVLKLTDPFFWSCFSTGVTFFIIGSIKSLWSVKPWYYSGMQTLMLGSATATLAYLIGRFLHAYLA</sequence>